<dbReference type="InterPro" id="IPR032816">
    <property type="entry name" value="VTT_dom"/>
</dbReference>
<proteinExistence type="predicted"/>
<organism evidence="3 4">
    <name type="scientific">Candidatus Cryptobacteroides avistercoris</name>
    <dbReference type="NCBI Taxonomy" id="2840758"/>
    <lineage>
        <taxon>Bacteria</taxon>
        <taxon>Pseudomonadati</taxon>
        <taxon>Bacteroidota</taxon>
        <taxon>Bacteroidia</taxon>
        <taxon>Bacteroidales</taxon>
        <taxon>Candidatus Cryptobacteroides</taxon>
    </lineage>
</organism>
<evidence type="ECO:0000313" key="3">
    <source>
        <dbReference type="EMBL" id="MBO8480645.1"/>
    </source>
</evidence>
<name>A0A9D9IY87_9BACT</name>
<dbReference type="Pfam" id="PF09335">
    <property type="entry name" value="VTT_dom"/>
    <property type="match status" value="1"/>
</dbReference>
<feature type="transmembrane region" description="Helical" evidence="1">
    <location>
        <begin position="92"/>
        <end position="116"/>
    </location>
</feature>
<dbReference type="PANTHER" id="PTHR42709">
    <property type="entry name" value="ALKALINE PHOSPHATASE LIKE PROTEIN"/>
    <property type="match status" value="1"/>
</dbReference>
<comment type="caution">
    <text evidence="3">The sequence shown here is derived from an EMBL/GenBank/DDBJ whole genome shotgun (WGS) entry which is preliminary data.</text>
</comment>
<dbReference type="InterPro" id="IPR051311">
    <property type="entry name" value="DedA_domain"/>
</dbReference>
<keyword evidence="1" id="KW-1133">Transmembrane helix</keyword>
<dbReference type="Proteomes" id="UP000823769">
    <property type="component" value="Unassembled WGS sequence"/>
</dbReference>
<evidence type="ECO:0000313" key="4">
    <source>
        <dbReference type="Proteomes" id="UP000823769"/>
    </source>
</evidence>
<keyword evidence="1" id="KW-0812">Transmembrane</keyword>
<dbReference type="PANTHER" id="PTHR42709:SF4">
    <property type="entry name" value="INNER MEMBRANE PROTEIN YQAA"/>
    <property type="match status" value="1"/>
</dbReference>
<keyword evidence="1" id="KW-0472">Membrane</keyword>
<evidence type="ECO:0000256" key="1">
    <source>
        <dbReference type="SAM" id="Phobius"/>
    </source>
</evidence>
<sequence length="145" mass="16112">MFGLEELGLLGLFLGNILAATIVPFSSDALYIAVLAATRETAACFVVATIGNWLGSLVTYGMGRLGRWEWIEKWFKVKPETLEKQKRYVSKYGVWLSLIAWVPVIGDVLVIALGFYKTPAVWTSVLLLIGKGLRFLAWTLLFGLL</sequence>
<reference evidence="3" key="2">
    <citation type="journal article" date="2021" name="PeerJ">
        <title>Extensive microbial diversity within the chicken gut microbiome revealed by metagenomics and culture.</title>
        <authorList>
            <person name="Gilroy R."/>
            <person name="Ravi A."/>
            <person name="Getino M."/>
            <person name="Pursley I."/>
            <person name="Horton D.L."/>
            <person name="Alikhan N.F."/>
            <person name="Baker D."/>
            <person name="Gharbi K."/>
            <person name="Hall N."/>
            <person name="Watson M."/>
            <person name="Adriaenssens E.M."/>
            <person name="Foster-Nyarko E."/>
            <person name="Jarju S."/>
            <person name="Secka A."/>
            <person name="Antonio M."/>
            <person name="Oren A."/>
            <person name="Chaudhuri R.R."/>
            <person name="La Ragione R."/>
            <person name="Hildebrand F."/>
            <person name="Pallen M.J."/>
        </authorList>
    </citation>
    <scope>NUCLEOTIDE SEQUENCE</scope>
    <source>
        <strain evidence="3">B3-1481</strain>
    </source>
</reference>
<reference evidence="3" key="1">
    <citation type="submission" date="2020-10" db="EMBL/GenBank/DDBJ databases">
        <authorList>
            <person name="Gilroy R."/>
        </authorList>
    </citation>
    <scope>NUCLEOTIDE SEQUENCE</scope>
    <source>
        <strain evidence="3">B3-1481</strain>
    </source>
</reference>
<feature type="transmembrane region" description="Helical" evidence="1">
    <location>
        <begin position="122"/>
        <end position="144"/>
    </location>
</feature>
<gene>
    <name evidence="3" type="ORF">IAB76_06015</name>
</gene>
<dbReference type="EMBL" id="JADILW010000087">
    <property type="protein sequence ID" value="MBO8480645.1"/>
    <property type="molecule type" value="Genomic_DNA"/>
</dbReference>
<protein>
    <submittedName>
        <fullName evidence="3">DedA family protein</fullName>
    </submittedName>
</protein>
<dbReference type="AlphaFoldDB" id="A0A9D9IY87"/>
<evidence type="ECO:0000259" key="2">
    <source>
        <dbReference type="Pfam" id="PF09335"/>
    </source>
</evidence>
<feature type="transmembrane region" description="Helical" evidence="1">
    <location>
        <begin position="29"/>
        <end position="54"/>
    </location>
</feature>
<accession>A0A9D9IY87</accession>
<feature type="domain" description="VTT" evidence="2">
    <location>
        <begin position="30"/>
        <end position="141"/>
    </location>
</feature>